<dbReference type="Pfam" id="PF21071">
    <property type="entry name" value="LARP1_HEAT"/>
    <property type="match status" value="1"/>
</dbReference>
<evidence type="ECO:0000256" key="1">
    <source>
        <dbReference type="ARBA" id="ARBA00022884"/>
    </source>
</evidence>
<feature type="region of interest" description="Disordered" evidence="3">
    <location>
        <begin position="815"/>
        <end position="923"/>
    </location>
</feature>
<dbReference type="CDD" id="cd07323">
    <property type="entry name" value="LAM"/>
    <property type="match status" value="1"/>
</dbReference>
<feature type="compositionally biased region" description="Basic and acidic residues" evidence="3">
    <location>
        <begin position="62"/>
        <end position="71"/>
    </location>
</feature>
<feature type="compositionally biased region" description="Basic and acidic residues" evidence="3">
    <location>
        <begin position="225"/>
        <end position="234"/>
    </location>
</feature>
<feature type="compositionally biased region" description="Pro residues" evidence="3">
    <location>
        <begin position="207"/>
        <end position="219"/>
    </location>
</feature>
<evidence type="ECO:0000259" key="4">
    <source>
        <dbReference type="PROSITE" id="PS50961"/>
    </source>
</evidence>
<feature type="compositionally biased region" description="Polar residues" evidence="3">
    <location>
        <begin position="1"/>
        <end position="28"/>
    </location>
</feature>
<feature type="compositionally biased region" description="Low complexity" evidence="3">
    <location>
        <begin position="238"/>
        <end position="250"/>
    </location>
</feature>
<evidence type="ECO:0000313" key="6">
    <source>
        <dbReference type="Proteomes" id="UP001161017"/>
    </source>
</evidence>
<feature type="compositionally biased region" description="Polar residues" evidence="3">
    <location>
        <begin position="434"/>
        <end position="444"/>
    </location>
</feature>
<dbReference type="InterPro" id="IPR006607">
    <property type="entry name" value="DM15"/>
</dbReference>
<feature type="compositionally biased region" description="Basic and acidic residues" evidence="3">
    <location>
        <begin position="110"/>
        <end position="124"/>
    </location>
</feature>
<feature type="compositionally biased region" description="Polar residues" evidence="3">
    <location>
        <begin position="677"/>
        <end position="689"/>
    </location>
</feature>
<dbReference type="InterPro" id="IPR045180">
    <property type="entry name" value="La_dom_prot"/>
</dbReference>
<dbReference type="GO" id="GO:0010494">
    <property type="term" value="C:cytoplasmic stress granule"/>
    <property type="evidence" value="ECO:0007669"/>
    <property type="project" value="TreeGrafter"/>
</dbReference>
<dbReference type="InterPro" id="IPR036388">
    <property type="entry name" value="WH-like_DNA-bd_sf"/>
</dbReference>
<feature type="compositionally biased region" description="Basic and acidic residues" evidence="3">
    <location>
        <begin position="963"/>
        <end position="977"/>
    </location>
</feature>
<dbReference type="GO" id="GO:0045727">
    <property type="term" value="P:positive regulation of translation"/>
    <property type="evidence" value="ECO:0007669"/>
    <property type="project" value="TreeGrafter"/>
</dbReference>
<dbReference type="GO" id="GO:0048255">
    <property type="term" value="P:mRNA stabilization"/>
    <property type="evidence" value="ECO:0007669"/>
    <property type="project" value="InterPro"/>
</dbReference>
<feature type="compositionally biased region" description="Polar residues" evidence="3">
    <location>
        <begin position="657"/>
        <end position="668"/>
    </location>
</feature>
<keyword evidence="1 2" id="KW-0694">RNA-binding</keyword>
<dbReference type="AlphaFoldDB" id="A0AA43QTR5"/>
<feature type="compositionally biased region" description="Polar residues" evidence="3">
    <location>
        <begin position="862"/>
        <end position="892"/>
    </location>
</feature>
<dbReference type="SUPFAM" id="SSF46785">
    <property type="entry name" value="Winged helix' DNA-binding domain"/>
    <property type="match status" value="1"/>
</dbReference>
<dbReference type="GO" id="GO:0000339">
    <property type="term" value="F:RNA cap binding"/>
    <property type="evidence" value="ECO:0007669"/>
    <property type="project" value="InterPro"/>
</dbReference>
<feature type="compositionally biased region" description="Polar residues" evidence="3">
    <location>
        <begin position="844"/>
        <end position="855"/>
    </location>
</feature>
<feature type="compositionally biased region" description="Basic and acidic residues" evidence="3">
    <location>
        <begin position="458"/>
        <end position="475"/>
    </location>
</feature>
<proteinExistence type="predicted"/>
<sequence>MSAGNSKSQALPEQPVNSPPSVSATSTREALPAIPQFSYAQAAKGKPAPTRPMTHSNSPKTAEGETKRPASSDRGMGTADTDRSSVKRAVSEGRPPKSRKKTDAVQHSIPSDRGDSPNADHKGEGLVGVTSDATQKESHPSSPEYGTTSTSTLPKEDDGFITGNGSSDSTWDKRSQSSGNEGKVAEKPESEEQPSLPIATAWDEEAPAPPLLKEAPPPMINFWQQRKEAQDAKSKIKQPPAQAPRAANNPSALPMVNGVAKSADSTAEARKPESRKKTKNAPEERVNETNVRAGNKESKARNTEDGKSTAPSMAPPPPPGDAMSWPTPESAVSEERKKSYNQPKQDDAEKEKDTAQSSKSSGKKGWTTVPFVPTAVFNTPLPPARRGGRGPPGTSRDNQPRGRPNGAGANTAEKSNSSTFAAAGPSSGNDRKSSAPTASTANSLKSKRASSAGAVTLKDQRRPGDVDSTEVRNETGAEGTPNGHPRRTSTNESRRPTGVPVPATPQINKSAGRTPKPENGSPTASVPGQDRQNDGLQQNGTFELPPQSRASGPERRSEGSLRQSDLPKDLQGNPAGRERGDDRPTRGRGGHRGRGGANQAQYNSPVSNGHAYANGQAFQYPQGFGPQPRSFSNHERVPSQSQAPYYGAPSTPHRSLRSTSRSHYNNPYMSAGGRFSHNANPGPSHLPNIQTDLANMSMYQPGAQGIMSAIPYNPYEEQVTLFDMVTMQMEYYFSLDNLCKDMFLRKHMDSQGYVFLGVLAGFNRIVALTQDVEMIRYVCLNSQKIEFKPGQMWADGRDRLRARESWKSFVLNMDQRDPSAQSDGPTPAPAHSSEQAHGADDRQNLSPRSNASSGTAEFPPYQSLNAIAPSATSATAHEPMTNGNYNNNQTPLSAAVSEFSPSAHSHTSRRFASPDPRSQDTKPFTDEDVQHLQIFVRQPISSAIPPFHSASSRTFSNGSIDSRNIKEEVSKSTERQSRPANGDVFESDPSARSRSPFVVGSASGRSDIGRSPPVFWMKKQDGASALESAPNELALESYLEFKRDALKEREQAAPGKNMQNLYQFWSHFLIRNFNASMYEEFRNLAFEDANMRESNTGIQNLMQYYDEALLGQRTILEDNIASHYIDIVQSEDRTQDRSAFKKLRAAWRNGAFNHKNRYKITKIISKDLKEELDR</sequence>
<keyword evidence="6" id="KW-1185">Reference proteome</keyword>
<feature type="compositionally biased region" description="Basic and acidic residues" evidence="3">
    <location>
        <begin position="80"/>
        <end position="95"/>
    </location>
</feature>
<dbReference type="PANTHER" id="PTHR22792:SF132">
    <property type="entry name" value="LA-RELATED PROTEIN 1"/>
    <property type="match status" value="1"/>
</dbReference>
<dbReference type="PROSITE" id="PS50961">
    <property type="entry name" value="HTH_LA"/>
    <property type="match status" value="1"/>
</dbReference>
<feature type="compositionally biased region" description="Polar residues" evidence="3">
    <location>
        <begin position="598"/>
        <end position="607"/>
    </location>
</feature>
<dbReference type="Proteomes" id="UP001161017">
    <property type="component" value="Unassembled WGS sequence"/>
</dbReference>
<feature type="compositionally biased region" description="Basic and acidic residues" evidence="3">
    <location>
        <begin position="333"/>
        <end position="354"/>
    </location>
</feature>
<dbReference type="InterPro" id="IPR036390">
    <property type="entry name" value="WH_DNA-bd_sf"/>
</dbReference>
<feature type="compositionally biased region" description="Polar residues" evidence="3">
    <location>
        <begin position="140"/>
        <end position="153"/>
    </location>
</feature>
<dbReference type="GO" id="GO:0005829">
    <property type="term" value="C:cytosol"/>
    <property type="evidence" value="ECO:0007669"/>
    <property type="project" value="TreeGrafter"/>
</dbReference>
<accession>A0AA43QTR5</accession>
<reference evidence="5" key="1">
    <citation type="journal article" date="2023" name="Genome Biol. Evol.">
        <title>First Whole Genome Sequence and Flow Cytometry Genome Size Data for the Lichen-Forming Fungus Ramalina farinacea (Ascomycota).</title>
        <authorList>
            <person name="Llewellyn T."/>
            <person name="Mian S."/>
            <person name="Hill R."/>
            <person name="Leitch I.J."/>
            <person name="Gaya E."/>
        </authorList>
    </citation>
    <scope>NUCLEOTIDE SEQUENCE</scope>
    <source>
        <strain evidence="5">LIQ254RAFAR</strain>
    </source>
</reference>
<dbReference type="EMBL" id="JAPUFD010000012">
    <property type="protein sequence ID" value="MDI1490718.1"/>
    <property type="molecule type" value="Genomic_DNA"/>
</dbReference>
<comment type="caution">
    <text evidence="5">The sequence shown here is derived from an EMBL/GenBank/DDBJ whole genome shotgun (WGS) entry which is preliminary data.</text>
</comment>
<protein>
    <recommendedName>
        <fullName evidence="4">HTH La-type RNA-binding domain-containing protein</fullName>
    </recommendedName>
</protein>
<dbReference type="Gene3D" id="1.10.10.10">
    <property type="entry name" value="Winged helix-like DNA-binding domain superfamily/Winged helix DNA-binding domain"/>
    <property type="match status" value="1"/>
</dbReference>
<dbReference type="PANTHER" id="PTHR22792">
    <property type="entry name" value="LUPUS LA PROTEIN-RELATED"/>
    <property type="match status" value="1"/>
</dbReference>
<evidence type="ECO:0000313" key="5">
    <source>
        <dbReference type="EMBL" id="MDI1490718.1"/>
    </source>
</evidence>
<dbReference type="SMART" id="SM00684">
    <property type="entry name" value="DM15"/>
    <property type="match status" value="2"/>
</dbReference>
<feature type="region of interest" description="Disordered" evidence="3">
    <location>
        <begin position="945"/>
        <end position="1005"/>
    </location>
</feature>
<dbReference type="Pfam" id="PF05383">
    <property type="entry name" value="La"/>
    <property type="match status" value="1"/>
</dbReference>
<organism evidence="5 6">
    <name type="scientific">Ramalina farinacea</name>
    <dbReference type="NCBI Taxonomy" id="258253"/>
    <lineage>
        <taxon>Eukaryota</taxon>
        <taxon>Fungi</taxon>
        <taxon>Dikarya</taxon>
        <taxon>Ascomycota</taxon>
        <taxon>Pezizomycotina</taxon>
        <taxon>Lecanoromycetes</taxon>
        <taxon>OSLEUM clade</taxon>
        <taxon>Lecanoromycetidae</taxon>
        <taxon>Lecanorales</taxon>
        <taxon>Lecanorineae</taxon>
        <taxon>Ramalinaceae</taxon>
        <taxon>Ramalina</taxon>
    </lineage>
</organism>
<feature type="compositionally biased region" description="Basic and acidic residues" evidence="3">
    <location>
        <begin position="576"/>
        <end position="585"/>
    </location>
</feature>
<evidence type="ECO:0000256" key="2">
    <source>
        <dbReference type="PROSITE-ProRule" id="PRU00332"/>
    </source>
</evidence>
<feature type="domain" description="HTH La-type RNA-binding" evidence="4">
    <location>
        <begin position="715"/>
        <end position="804"/>
    </location>
</feature>
<evidence type="ECO:0000256" key="3">
    <source>
        <dbReference type="SAM" id="MobiDB-lite"/>
    </source>
</evidence>
<dbReference type="SMART" id="SM00715">
    <property type="entry name" value="LA"/>
    <property type="match status" value="1"/>
</dbReference>
<feature type="compositionally biased region" description="Basic and acidic residues" evidence="3">
    <location>
        <begin position="294"/>
        <end position="307"/>
    </location>
</feature>
<feature type="compositionally biased region" description="Polar residues" evidence="3">
    <location>
        <begin position="949"/>
        <end position="962"/>
    </location>
</feature>
<feature type="region of interest" description="Disordered" evidence="3">
    <location>
        <begin position="1"/>
        <end position="689"/>
    </location>
</feature>
<name>A0AA43QTR5_9LECA</name>
<dbReference type="InterPro" id="IPR006630">
    <property type="entry name" value="La_HTH"/>
</dbReference>
<gene>
    <name evidence="5" type="ORF">OHK93_001922</name>
</gene>